<dbReference type="PANTHER" id="PTHR48094:SF19">
    <property type="entry name" value="DJ-1_PFPI DOMAIN-CONTAINING PROTEIN"/>
    <property type="match status" value="1"/>
</dbReference>
<organism evidence="2 3">
    <name type="scientific">Candidatus Pullichristensenella stercorigallinarum</name>
    <dbReference type="NCBI Taxonomy" id="2840909"/>
    <lineage>
        <taxon>Bacteria</taxon>
        <taxon>Bacillati</taxon>
        <taxon>Bacillota</taxon>
        <taxon>Clostridia</taxon>
        <taxon>Candidatus Pullichristensenella</taxon>
    </lineage>
</organism>
<dbReference type="GO" id="GO:0005737">
    <property type="term" value="C:cytoplasm"/>
    <property type="evidence" value="ECO:0007669"/>
    <property type="project" value="TreeGrafter"/>
</dbReference>
<gene>
    <name evidence="2" type="ORF">IAA52_08355</name>
</gene>
<proteinExistence type="predicted"/>
<dbReference type="SUPFAM" id="SSF52317">
    <property type="entry name" value="Class I glutamine amidotransferase-like"/>
    <property type="match status" value="1"/>
</dbReference>
<dbReference type="InterPro" id="IPR050325">
    <property type="entry name" value="Prot/Nucl_acid_deglycase"/>
</dbReference>
<dbReference type="EMBL" id="DVFZ01000085">
    <property type="protein sequence ID" value="HIQ83100.1"/>
    <property type="molecule type" value="Genomic_DNA"/>
</dbReference>
<dbReference type="AlphaFoldDB" id="A0A9D0ZM81"/>
<dbReference type="Pfam" id="PF01965">
    <property type="entry name" value="DJ-1_PfpI"/>
    <property type="match status" value="1"/>
</dbReference>
<evidence type="ECO:0000313" key="3">
    <source>
        <dbReference type="Proteomes" id="UP000824260"/>
    </source>
</evidence>
<dbReference type="Gene3D" id="3.40.50.880">
    <property type="match status" value="1"/>
</dbReference>
<feature type="domain" description="DJ-1/PfpI" evidence="1">
    <location>
        <begin position="3"/>
        <end position="169"/>
    </location>
</feature>
<evidence type="ECO:0000259" key="1">
    <source>
        <dbReference type="Pfam" id="PF01965"/>
    </source>
</evidence>
<dbReference type="PANTHER" id="PTHR48094">
    <property type="entry name" value="PROTEIN/NUCLEIC ACID DEGLYCASE DJ-1-RELATED"/>
    <property type="match status" value="1"/>
</dbReference>
<dbReference type="InterPro" id="IPR002818">
    <property type="entry name" value="DJ-1/PfpI"/>
</dbReference>
<name>A0A9D0ZM81_9FIRM</name>
<protein>
    <submittedName>
        <fullName evidence="2">DJ-1/PfpI family protein</fullName>
    </submittedName>
</protein>
<reference evidence="2" key="1">
    <citation type="submission" date="2020-10" db="EMBL/GenBank/DDBJ databases">
        <authorList>
            <person name="Gilroy R."/>
        </authorList>
    </citation>
    <scope>NUCLEOTIDE SEQUENCE</scope>
    <source>
        <strain evidence="2">ChiSjej6B24-2974</strain>
    </source>
</reference>
<comment type="caution">
    <text evidence="2">The sequence shown here is derived from an EMBL/GenBank/DDBJ whole genome shotgun (WGS) entry which is preliminary data.</text>
</comment>
<sequence length="199" mass="21069">MAKTVLFGLLAPYADWEAAYLASALNMLAPGAFAVRTVSVSREPVASIGGFQVMPDFDAASVPDDYAALALIGGMGWRGGAARGFLPLAEDYFRRGKVLGGICDAAAFLARAGALNHVRHTANSLDDLKNLGGPAYAGEALFAAKQAVRDGNIVTANGTAPLEFAREMLLALEAAPEEKIRGWYDFHKLGFYTAPMPEM</sequence>
<dbReference type="InterPro" id="IPR029062">
    <property type="entry name" value="Class_I_gatase-like"/>
</dbReference>
<reference evidence="2" key="2">
    <citation type="journal article" date="2021" name="PeerJ">
        <title>Extensive microbial diversity within the chicken gut microbiome revealed by metagenomics and culture.</title>
        <authorList>
            <person name="Gilroy R."/>
            <person name="Ravi A."/>
            <person name="Getino M."/>
            <person name="Pursley I."/>
            <person name="Horton D.L."/>
            <person name="Alikhan N.F."/>
            <person name="Baker D."/>
            <person name="Gharbi K."/>
            <person name="Hall N."/>
            <person name="Watson M."/>
            <person name="Adriaenssens E.M."/>
            <person name="Foster-Nyarko E."/>
            <person name="Jarju S."/>
            <person name="Secka A."/>
            <person name="Antonio M."/>
            <person name="Oren A."/>
            <person name="Chaudhuri R.R."/>
            <person name="La Ragione R."/>
            <person name="Hildebrand F."/>
            <person name="Pallen M.J."/>
        </authorList>
    </citation>
    <scope>NUCLEOTIDE SEQUENCE</scope>
    <source>
        <strain evidence="2">ChiSjej6B24-2974</strain>
    </source>
</reference>
<dbReference type="Proteomes" id="UP000824260">
    <property type="component" value="Unassembled WGS sequence"/>
</dbReference>
<evidence type="ECO:0000313" key="2">
    <source>
        <dbReference type="EMBL" id="HIQ83100.1"/>
    </source>
</evidence>
<accession>A0A9D0ZM81</accession>